<accession>A0A194AF69</accession>
<evidence type="ECO:0000313" key="9">
    <source>
        <dbReference type="Proteomes" id="UP000095200"/>
    </source>
</evidence>
<reference evidence="9" key="1">
    <citation type="submission" date="2016-06" db="EMBL/GenBank/DDBJ databases">
        <title>Draft genome sequence of Desulfoplanes formicivorans strain Pf12B.</title>
        <authorList>
            <person name="Watanabe M."/>
            <person name="Kojima H."/>
            <person name="Fukui M."/>
        </authorList>
    </citation>
    <scope>NUCLEOTIDE SEQUENCE [LARGE SCALE GENOMIC DNA]</scope>
    <source>
        <strain evidence="9">Pf12B</strain>
    </source>
</reference>
<name>A0A194AF69_9BACT</name>
<sequence>MSGIQTAGNILGAYERDQAAASQGTGDATELGKDAFLQLLVTQLENQDPLEPMEDTEFISQLAQFSNLEQMTNISEGIDTLVENSTQDMLNGVNYIGKGVVSAGSTISKSGEESSTLYYTIDESAVKMTINIFDAAGNLIDSEEVGAQQAGTYAFNWDGIDYDGQEQPDGTYSVTFAAEDVNGQPVLTSTEVAGIVTSVESLNGQTLLNLSDGRSVNMLDVREVAMVSQETGQDTQGESE</sequence>
<dbReference type="GO" id="GO:0044781">
    <property type="term" value="P:bacterial-type flagellum organization"/>
    <property type="evidence" value="ECO:0007669"/>
    <property type="project" value="UniProtKB-UniRule"/>
</dbReference>
<dbReference type="OrthoDB" id="9785233at2"/>
<comment type="similarity">
    <text evidence="1 5">Belongs to the FlgD family.</text>
</comment>
<dbReference type="Pfam" id="PF13860">
    <property type="entry name" value="FlgD_ig"/>
    <property type="match status" value="1"/>
</dbReference>
<feature type="domain" description="FlgD/Vpr Ig-like" evidence="6">
    <location>
        <begin position="104"/>
        <end position="179"/>
    </location>
</feature>
<comment type="caution">
    <text evidence="8">The sequence shown here is derived from an EMBL/GenBank/DDBJ whole genome shotgun (WGS) entry which is preliminary data.</text>
</comment>
<keyword evidence="3 5" id="KW-1005">Bacterial flagellum biogenesis</keyword>
<evidence type="ECO:0000259" key="7">
    <source>
        <dbReference type="Pfam" id="PF13861"/>
    </source>
</evidence>
<protein>
    <recommendedName>
        <fullName evidence="2 5">Basal-body rod modification protein FlgD</fullName>
    </recommendedName>
</protein>
<organism evidence="8 9">
    <name type="scientific">Desulfoplanes formicivorans</name>
    <dbReference type="NCBI Taxonomy" id="1592317"/>
    <lineage>
        <taxon>Bacteria</taxon>
        <taxon>Pseudomonadati</taxon>
        <taxon>Thermodesulfobacteriota</taxon>
        <taxon>Desulfovibrionia</taxon>
        <taxon>Desulfovibrionales</taxon>
        <taxon>Desulfoplanaceae</taxon>
        <taxon>Desulfoplanes</taxon>
    </lineage>
</organism>
<dbReference type="AlphaFoldDB" id="A0A194AF69"/>
<dbReference type="InterPro" id="IPR025963">
    <property type="entry name" value="FLgD_Tudor"/>
</dbReference>
<proteinExistence type="inferred from homology"/>
<dbReference type="InterPro" id="IPR025965">
    <property type="entry name" value="FlgD/Vpr_Ig-like"/>
</dbReference>
<dbReference type="Gene3D" id="2.30.30.910">
    <property type="match status" value="1"/>
</dbReference>
<dbReference type="EMBL" id="BDFE01000008">
    <property type="protein sequence ID" value="GAU07978.1"/>
    <property type="molecule type" value="Genomic_DNA"/>
</dbReference>
<dbReference type="Gene3D" id="2.60.40.4070">
    <property type="match status" value="1"/>
</dbReference>
<evidence type="ECO:0000256" key="3">
    <source>
        <dbReference type="ARBA" id="ARBA00022795"/>
    </source>
</evidence>
<keyword evidence="8" id="KW-0966">Cell projection</keyword>
<dbReference type="Pfam" id="PF13861">
    <property type="entry name" value="FLgD_tudor"/>
    <property type="match status" value="1"/>
</dbReference>
<dbReference type="RefSeq" id="WP_069857472.1">
    <property type="nucleotide sequence ID" value="NZ_BDFE01000008.1"/>
</dbReference>
<gene>
    <name evidence="8" type="ORF">DPF_0677</name>
</gene>
<keyword evidence="9" id="KW-1185">Reference proteome</keyword>
<evidence type="ECO:0000256" key="1">
    <source>
        <dbReference type="ARBA" id="ARBA00010577"/>
    </source>
</evidence>
<evidence type="ECO:0000256" key="5">
    <source>
        <dbReference type="RuleBase" id="RU362076"/>
    </source>
</evidence>
<dbReference type="STRING" id="1592317.DPF_0677"/>
<comment type="function">
    <text evidence="4 5">Required for flagellar hook formation. May act as a scaffolding protein.</text>
</comment>
<dbReference type="Pfam" id="PF03963">
    <property type="entry name" value="FlgD"/>
    <property type="match status" value="1"/>
</dbReference>
<evidence type="ECO:0000259" key="6">
    <source>
        <dbReference type="Pfam" id="PF13860"/>
    </source>
</evidence>
<keyword evidence="8" id="KW-0969">Cilium</keyword>
<keyword evidence="8" id="KW-0282">Flagellum</keyword>
<evidence type="ECO:0000256" key="4">
    <source>
        <dbReference type="ARBA" id="ARBA00024746"/>
    </source>
</evidence>
<evidence type="ECO:0000313" key="8">
    <source>
        <dbReference type="EMBL" id="GAU07978.1"/>
    </source>
</evidence>
<evidence type="ECO:0000256" key="2">
    <source>
        <dbReference type="ARBA" id="ARBA00016013"/>
    </source>
</evidence>
<dbReference type="Proteomes" id="UP000095200">
    <property type="component" value="Unassembled WGS sequence"/>
</dbReference>
<feature type="domain" description="FlgD Tudor-like" evidence="7">
    <location>
        <begin position="88"/>
        <end position="222"/>
    </location>
</feature>
<dbReference type="InterPro" id="IPR005648">
    <property type="entry name" value="FlgD"/>
</dbReference>